<evidence type="ECO:0000313" key="2">
    <source>
        <dbReference type="EMBL" id="TYB78813.1"/>
    </source>
</evidence>
<dbReference type="RefSeq" id="WP_148402550.1">
    <property type="nucleotide sequence ID" value="NZ_VSKK01000001.1"/>
</dbReference>
<gene>
    <name evidence="2" type="ORF">ES674_03280</name>
</gene>
<dbReference type="OrthoDB" id="9944179at2"/>
<organism evidence="2 3">
    <name type="scientific">Bizionia myxarmorum</name>
    <dbReference type="NCBI Taxonomy" id="291186"/>
    <lineage>
        <taxon>Bacteria</taxon>
        <taxon>Pseudomonadati</taxon>
        <taxon>Bacteroidota</taxon>
        <taxon>Flavobacteriia</taxon>
        <taxon>Flavobacteriales</taxon>
        <taxon>Flavobacteriaceae</taxon>
        <taxon>Bizionia</taxon>
    </lineage>
</organism>
<evidence type="ECO:0000256" key="1">
    <source>
        <dbReference type="SAM" id="SignalP"/>
    </source>
</evidence>
<dbReference type="EMBL" id="VSKK01000001">
    <property type="protein sequence ID" value="TYB78813.1"/>
    <property type="molecule type" value="Genomic_DNA"/>
</dbReference>
<feature type="signal peptide" evidence="1">
    <location>
        <begin position="1"/>
        <end position="20"/>
    </location>
</feature>
<dbReference type="Proteomes" id="UP000323720">
    <property type="component" value="Unassembled WGS sequence"/>
</dbReference>
<keyword evidence="3" id="KW-1185">Reference proteome</keyword>
<sequence>MKKVFSIVALTVFMAGNLNAMEVQRSLCEEMAWHGAEVIYVMTGDNIFAGQYLELQLSKCE</sequence>
<evidence type="ECO:0000313" key="3">
    <source>
        <dbReference type="Proteomes" id="UP000323720"/>
    </source>
</evidence>
<keyword evidence="1" id="KW-0732">Signal</keyword>
<reference evidence="2 3" key="1">
    <citation type="submission" date="2019-08" db="EMBL/GenBank/DDBJ databases">
        <title>Genomes of Antarctic Bizionia species.</title>
        <authorList>
            <person name="Bowman J.P."/>
        </authorList>
    </citation>
    <scope>NUCLEOTIDE SEQUENCE [LARGE SCALE GENOMIC DNA]</scope>
    <source>
        <strain evidence="2 3">ADA-4</strain>
    </source>
</reference>
<accession>A0A5D0RBQ9</accession>
<proteinExistence type="predicted"/>
<feature type="chain" id="PRO_5022990120" evidence="1">
    <location>
        <begin position="21"/>
        <end position="61"/>
    </location>
</feature>
<dbReference type="AlphaFoldDB" id="A0A5D0RBQ9"/>
<protein>
    <submittedName>
        <fullName evidence="2">Uncharacterized protein</fullName>
    </submittedName>
</protein>
<name>A0A5D0RBQ9_9FLAO</name>
<comment type="caution">
    <text evidence="2">The sequence shown here is derived from an EMBL/GenBank/DDBJ whole genome shotgun (WGS) entry which is preliminary data.</text>
</comment>